<dbReference type="AlphaFoldDB" id="A0A0D3J479"/>
<dbReference type="RefSeq" id="XP_005770743.1">
    <property type="nucleotide sequence ID" value="XM_005770686.1"/>
</dbReference>
<dbReference type="EnsemblProtists" id="EOD18314">
    <property type="protein sequence ID" value="EOD18314"/>
    <property type="gene ID" value="EMIHUDRAFT_196504"/>
</dbReference>
<dbReference type="PaxDb" id="2903-EOD18314"/>
<evidence type="ECO:0000313" key="3">
    <source>
        <dbReference type="Proteomes" id="UP000013827"/>
    </source>
</evidence>
<protein>
    <recommendedName>
        <fullName evidence="4">Cytochrome P450</fullName>
    </recommendedName>
</protein>
<evidence type="ECO:0008006" key="4">
    <source>
        <dbReference type="Google" id="ProtNLM"/>
    </source>
</evidence>
<dbReference type="GO" id="GO:0016705">
    <property type="term" value="F:oxidoreductase activity, acting on paired donors, with incorporation or reduction of molecular oxygen"/>
    <property type="evidence" value="ECO:0007669"/>
    <property type="project" value="InterPro"/>
</dbReference>
<dbReference type="Proteomes" id="UP000013827">
    <property type="component" value="Unassembled WGS sequence"/>
</dbReference>
<sequence>MAKEYAPKVPKPTADYVRRQRELSRASSQSPSEPLAMHRYDSADAGKSARAELGYGAFRAHPVDWESPPWYKVPYECVYDGLYSGCCAWRYSCASMCCKNEDADWWGSIVEPHQSHYARFSAWYLSERPGTGLLCCKGVPCVRPFGDVTYCSPYNSCDCCATWCAYVPGFCYMTWGTKFFGDARVAYATLPAYNGGHSFFMSNKVCIADAAYVEKLTTGPQDRGNFLGEKPMYGFLPTSDRSEASVCSFARTSCFMGDNDVIFPLSKPNGKCPMNFGHHRAFRAQFSKYIANDEALKRGSLDDPATRFRRSDPSREEGWAENVLPKKGYATKKLNEAREELLVRALFYVLFGIDFGDTVPAWASWAAGKAAVLQYLAPMKMGAAHMKAMYAAMAESPALREYVVDTEFPNCPSKDEFIRQVASVTIIAALVGNSHVTYFALGGGELNPLSEDRSPPADFAMPWDDREKLRLVVLENVRRNPAVYETVMKLAEPTKLPTAGGLREFPAGTPTLLSYVNANMDPNMWGDDVKEFKPYERAAMLWGPEAKLFSFNSCGDRGDRRCPGREVALQLAVNLLQECYRPTSTRTV</sequence>
<dbReference type="Gene3D" id="1.10.630.10">
    <property type="entry name" value="Cytochrome P450"/>
    <property type="match status" value="1"/>
</dbReference>
<name>A0A0D3J479_EMIH1</name>
<dbReference type="HOGENOM" id="CLU_464189_0_0_1"/>
<dbReference type="KEGG" id="ehx:EMIHUDRAFT_196504"/>
<proteinExistence type="predicted"/>
<keyword evidence="3" id="KW-1185">Reference proteome</keyword>
<evidence type="ECO:0000313" key="2">
    <source>
        <dbReference type="EnsemblProtists" id="EOD18314"/>
    </source>
</evidence>
<dbReference type="GO" id="GO:0005506">
    <property type="term" value="F:iron ion binding"/>
    <property type="evidence" value="ECO:0007669"/>
    <property type="project" value="InterPro"/>
</dbReference>
<dbReference type="GO" id="GO:0020037">
    <property type="term" value="F:heme binding"/>
    <property type="evidence" value="ECO:0007669"/>
    <property type="project" value="InterPro"/>
</dbReference>
<accession>A0A0D3J479</accession>
<reference evidence="3" key="1">
    <citation type="journal article" date="2013" name="Nature">
        <title>Pan genome of the phytoplankton Emiliania underpins its global distribution.</title>
        <authorList>
            <person name="Read B.A."/>
            <person name="Kegel J."/>
            <person name="Klute M.J."/>
            <person name="Kuo A."/>
            <person name="Lefebvre S.C."/>
            <person name="Maumus F."/>
            <person name="Mayer C."/>
            <person name="Miller J."/>
            <person name="Monier A."/>
            <person name="Salamov A."/>
            <person name="Young J."/>
            <person name="Aguilar M."/>
            <person name="Claverie J.M."/>
            <person name="Frickenhaus S."/>
            <person name="Gonzalez K."/>
            <person name="Herman E.K."/>
            <person name="Lin Y.C."/>
            <person name="Napier J."/>
            <person name="Ogata H."/>
            <person name="Sarno A.F."/>
            <person name="Shmutz J."/>
            <person name="Schroeder D."/>
            <person name="de Vargas C."/>
            <person name="Verret F."/>
            <person name="von Dassow P."/>
            <person name="Valentin K."/>
            <person name="Van de Peer Y."/>
            <person name="Wheeler G."/>
            <person name="Dacks J.B."/>
            <person name="Delwiche C.F."/>
            <person name="Dyhrman S.T."/>
            <person name="Glockner G."/>
            <person name="John U."/>
            <person name="Richards T."/>
            <person name="Worden A.Z."/>
            <person name="Zhang X."/>
            <person name="Grigoriev I.V."/>
            <person name="Allen A.E."/>
            <person name="Bidle K."/>
            <person name="Borodovsky M."/>
            <person name="Bowler C."/>
            <person name="Brownlee C."/>
            <person name="Cock J.M."/>
            <person name="Elias M."/>
            <person name="Gladyshev V.N."/>
            <person name="Groth M."/>
            <person name="Guda C."/>
            <person name="Hadaegh A."/>
            <person name="Iglesias-Rodriguez M.D."/>
            <person name="Jenkins J."/>
            <person name="Jones B.M."/>
            <person name="Lawson T."/>
            <person name="Leese F."/>
            <person name="Lindquist E."/>
            <person name="Lobanov A."/>
            <person name="Lomsadze A."/>
            <person name="Malik S.B."/>
            <person name="Marsh M.E."/>
            <person name="Mackinder L."/>
            <person name="Mock T."/>
            <person name="Mueller-Roeber B."/>
            <person name="Pagarete A."/>
            <person name="Parker M."/>
            <person name="Probert I."/>
            <person name="Quesneville H."/>
            <person name="Raines C."/>
            <person name="Rensing S.A."/>
            <person name="Riano-Pachon D.M."/>
            <person name="Richier S."/>
            <person name="Rokitta S."/>
            <person name="Shiraiwa Y."/>
            <person name="Soanes D.M."/>
            <person name="van der Giezen M."/>
            <person name="Wahlund T.M."/>
            <person name="Williams B."/>
            <person name="Wilson W."/>
            <person name="Wolfe G."/>
            <person name="Wurch L.L."/>
        </authorList>
    </citation>
    <scope>NUCLEOTIDE SEQUENCE</scope>
</reference>
<dbReference type="InterPro" id="IPR036396">
    <property type="entry name" value="Cyt_P450_sf"/>
</dbReference>
<feature type="region of interest" description="Disordered" evidence="1">
    <location>
        <begin position="1"/>
        <end position="37"/>
    </location>
</feature>
<evidence type="ECO:0000256" key="1">
    <source>
        <dbReference type="SAM" id="MobiDB-lite"/>
    </source>
</evidence>
<organism evidence="2 3">
    <name type="scientific">Emiliania huxleyi (strain CCMP1516)</name>
    <dbReference type="NCBI Taxonomy" id="280463"/>
    <lineage>
        <taxon>Eukaryota</taxon>
        <taxon>Haptista</taxon>
        <taxon>Haptophyta</taxon>
        <taxon>Prymnesiophyceae</taxon>
        <taxon>Isochrysidales</taxon>
        <taxon>Noelaerhabdaceae</taxon>
        <taxon>Emiliania</taxon>
    </lineage>
</organism>
<dbReference type="SUPFAM" id="SSF48264">
    <property type="entry name" value="Cytochrome P450"/>
    <property type="match status" value="1"/>
</dbReference>
<reference evidence="2" key="2">
    <citation type="submission" date="2024-10" db="UniProtKB">
        <authorList>
            <consortium name="EnsemblProtists"/>
        </authorList>
    </citation>
    <scope>IDENTIFICATION</scope>
</reference>
<dbReference type="GO" id="GO:0004497">
    <property type="term" value="F:monooxygenase activity"/>
    <property type="evidence" value="ECO:0007669"/>
    <property type="project" value="InterPro"/>
</dbReference>
<dbReference type="GeneID" id="19046315"/>